<evidence type="ECO:0000313" key="2">
    <source>
        <dbReference type="Proteomes" id="UP001149074"/>
    </source>
</evidence>
<dbReference type="Proteomes" id="UP001149074">
    <property type="component" value="Unassembled WGS sequence"/>
</dbReference>
<name>A0A9W9KKK4_9EURO</name>
<gene>
    <name evidence="1" type="ORF">N7532_002385</name>
</gene>
<evidence type="ECO:0000313" key="1">
    <source>
        <dbReference type="EMBL" id="KAJ5109740.1"/>
    </source>
</evidence>
<sequence length="362" mass="40400">MSRSVFITATSYPRVILAATMVESIRMLARQYFQLVDPPQLAIPPNNILIQPTVQEALYEHMFNESLTPLPPAPYRARVLKLLLSRIEEAITDPEEDEIHDTLMETWASLLTTPKPPALQQAQQLSKIKYTAPSPGSERTVITSESRGVILSGGTTGNRTWEAALHLGSFLSTPPGAELVRGKRIIELGAGTGFLSLFCARHLDVKNVVCTDREMFLVENMRECVRLNNLEVEGGGNLMVPTIWDWGTPLDLDKTELSDDSSGEGEMEFDIALGADLIYDADIIPLLLSTVRDLFENYAVKEFVIAATLRNERTFQTFLDGCETNSFNVETLTFESTPSEEQTGFFHSTSIPIHTYRITQRI</sequence>
<comment type="caution">
    <text evidence="1">The sequence shown here is derived from an EMBL/GenBank/DDBJ whole genome shotgun (WGS) entry which is preliminary data.</text>
</comment>
<proteinExistence type="predicted"/>
<protein>
    <submittedName>
        <fullName evidence="1">Uncharacterized protein</fullName>
    </submittedName>
</protein>
<dbReference type="Gene3D" id="3.40.50.150">
    <property type="entry name" value="Vaccinia Virus protein VP39"/>
    <property type="match status" value="1"/>
</dbReference>
<dbReference type="PANTHER" id="PTHR14614:SF130">
    <property type="entry name" value="PROTEIN-LYSINE N-METHYLTRANSFERASE EEF2KMT"/>
    <property type="match status" value="1"/>
</dbReference>
<reference evidence="1" key="2">
    <citation type="journal article" date="2023" name="IMA Fungus">
        <title>Comparative genomic study of the Penicillium genus elucidates a diverse pangenome and 15 lateral gene transfer events.</title>
        <authorList>
            <person name="Petersen C."/>
            <person name="Sorensen T."/>
            <person name="Nielsen M.R."/>
            <person name="Sondergaard T.E."/>
            <person name="Sorensen J.L."/>
            <person name="Fitzpatrick D.A."/>
            <person name="Frisvad J.C."/>
            <person name="Nielsen K.L."/>
        </authorList>
    </citation>
    <scope>NUCLEOTIDE SEQUENCE</scope>
    <source>
        <strain evidence="1">IBT 30761</strain>
    </source>
</reference>
<dbReference type="InterPro" id="IPR029063">
    <property type="entry name" value="SAM-dependent_MTases_sf"/>
</dbReference>
<dbReference type="SUPFAM" id="SSF53335">
    <property type="entry name" value="S-adenosyl-L-methionine-dependent methyltransferases"/>
    <property type="match status" value="1"/>
</dbReference>
<dbReference type="GO" id="GO:0008757">
    <property type="term" value="F:S-adenosylmethionine-dependent methyltransferase activity"/>
    <property type="evidence" value="ECO:0007669"/>
    <property type="project" value="UniProtKB-ARBA"/>
</dbReference>
<dbReference type="Pfam" id="PF10294">
    <property type="entry name" value="Methyltransf_16"/>
    <property type="match status" value="1"/>
</dbReference>
<dbReference type="InterPro" id="IPR019410">
    <property type="entry name" value="Methyltransf_16"/>
</dbReference>
<keyword evidence="2" id="KW-1185">Reference proteome</keyword>
<dbReference type="EMBL" id="JAPQKI010000003">
    <property type="protein sequence ID" value="KAJ5109740.1"/>
    <property type="molecule type" value="Genomic_DNA"/>
</dbReference>
<dbReference type="GeneID" id="81353858"/>
<dbReference type="GO" id="GO:0005737">
    <property type="term" value="C:cytoplasm"/>
    <property type="evidence" value="ECO:0007669"/>
    <property type="project" value="TreeGrafter"/>
</dbReference>
<organism evidence="1 2">
    <name type="scientific">Penicillium argentinense</name>
    <dbReference type="NCBI Taxonomy" id="1131581"/>
    <lineage>
        <taxon>Eukaryota</taxon>
        <taxon>Fungi</taxon>
        <taxon>Dikarya</taxon>
        <taxon>Ascomycota</taxon>
        <taxon>Pezizomycotina</taxon>
        <taxon>Eurotiomycetes</taxon>
        <taxon>Eurotiomycetidae</taxon>
        <taxon>Eurotiales</taxon>
        <taxon>Aspergillaceae</taxon>
        <taxon>Penicillium</taxon>
    </lineage>
</organism>
<accession>A0A9W9KKK4</accession>
<dbReference type="PANTHER" id="PTHR14614">
    <property type="entry name" value="HEPATOCELLULAR CARCINOMA-ASSOCIATED ANTIGEN"/>
    <property type="match status" value="1"/>
</dbReference>
<dbReference type="RefSeq" id="XP_056477851.1">
    <property type="nucleotide sequence ID" value="XM_056614879.1"/>
</dbReference>
<dbReference type="OrthoDB" id="194386at2759"/>
<dbReference type="AlphaFoldDB" id="A0A9W9KKK4"/>
<reference evidence="1" key="1">
    <citation type="submission" date="2022-11" db="EMBL/GenBank/DDBJ databases">
        <authorList>
            <person name="Petersen C."/>
        </authorList>
    </citation>
    <scope>NUCLEOTIDE SEQUENCE</scope>
    <source>
        <strain evidence="1">IBT 30761</strain>
    </source>
</reference>